<protein>
    <submittedName>
        <fullName evidence="1">Uncharacterized protein</fullName>
    </submittedName>
</protein>
<proteinExistence type="predicted"/>
<evidence type="ECO:0000313" key="1">
    <source>
        <dbReference type="EMBL" id="CAK5057651.1"/>
    </source>
</evidence>
<sequence length="53" mass="6234">MLNNLFKTFSIASTYSNLLNNSTIFNQYFKTPRQAPIKSSPNFKFNKERARPF</sequence>
<dbReference type="EMBL" id="CAVMJV010000016">
    <property type="protein sequence ID" value="CAK5057651.1"/>
    <property type="molecule type" value="Genomic_DNA"/>
</dbReference>
<keyword evidence="2" id="KW-1185">Reference proteome</keyword>
<evidence type="ECO:0000313" key="2">
    <source>
        <dbReference type="Proteomes" id="UP001497535"/>
    </source>
</evidence>
<gene>
    <name evidence="1" type="ORF">MENTE1834_LOCUS15258</name>
</gene>
<name>A0ACB0YQZ4_MELEN</name>
<accession>A0ACB0YQZ4</accession>
<comment type="caution">
    <text evidence="1">The sequence shown here is derived from an EMBL/GenBank/DDBJ whole genome shotgun (WGS) entry which is preliminary data.</text>
</comment>
<reference evidence="1" key="1">
    <citation type="submission" date="2023-11" db="EMBL/GenBank/DDBJ databases">
        <authorList>
            <person name="Poullet M."/>
        </authorList>
    </citation>
    <scope>NUCLEOTIDE SEQUENCE</scope>
    <source>
        <strain evidence="1">E1834</strain>
    </source>
</reference>
<organism evidence="1 2">
    <name type="scientific">Meloidogyne enterolobii</name>
    <name type="common">Root-knot nematode worm</name>
    <name type="synonym">Meloidogyne mayaguensis</name>
    <dbReference type="NCBI Taxonomy" id="390850"/>
    <lineage>
        <taxon>Eukaryota</taxon>
        <taxon>Metazoa</taxon>
        <taxon>Ecdysozoa</taxon>
        <taxon>Nematoda</taxon>
        <taxon>Chromadorea</taxon>
        <taxon>Rhabditida</taxon>
        <taxon>Tylenchina</taxon>
        <taxon>Tylenchomorpha</taxon>
        <taxon>Tylenchoidea</taxon>
        <taxon>Meloidogynidae</taxon>
        <taxon>Meloidogyninae</taxon>
        <taxon>Meloidogyne</taxon>
    </lineage>
</organism>
<dbReference type="Proteomes" id="UP001497535">
    <property type="component" value="Unassembled WGS sequence"/>
</dbReference>